<accession>A0A5Q2MZX7</accession>
<protein>
    <submittedName>
        <fullName evidence="1">Uncharacterized protein</fullName>
    </submittedName>
</protein>
<evidence type="ECO:0000313" key="1">
    <source>
        <dbReference type="EMBL" id="QGG48564.1"/>
    </source>
</evidence>
<name>A0A5Q2MZX7_9FIRM</name>
<dbReference type="AlphaFoldDB" id="A0A5Q2MZX7"/>
<gene>
    <name evidence="1" type="ORF">FTV88_2471</name>
</gene>
<proteinExistence type="predicted"/>
<organism evidence="1 2">
    <name type="scientific">Heliorestis convoluta</name>
    <dbReference type="NCBI Taxonomy" id="356322"/>
    <lineage>
        <taxon>Bacteria</taxon>
        <taxon>Bacillati</taxon>
        <taxon>Bacillota</taxon>
        <taxon>Clostridia</taxon>
        <taxon>Eubacteriales</taxon>
        <taxon>Heliobacteriaceae</taxon>
        <taxon>Heliorestis</taxon>
    </lineage>
</organism>
<keyword evidence="2" id="KW-1185">Reference proteome</keyword>
<reference evidence="2" key="1">
    <citation type="submission" date="2019-11" db="EMBL/GenBank/DDBJ databases">
        <title>Genome sequence of Heliorestis convoluta strain HH, an alkaliphilic and minimalistic phototrophic bacterium from a soda lake in Egypt.</title>
        <authorList>
            <person name="Dewey E.D."/>
            <person name="Stokes L.M."/>
            <person name="Burchell B.M."/>
            <person name="Shaffer K.N."/>
            <person name="Huntington A.M."/>
            <person name="Baker J.M."/>
            <person name="Nadendla S."/>
            <person name="Giglio M.G."/>
            <person name="Touchman J.W."/>
            <person name="Blankenship R.E."/>
            <person name="Madigan M.T."/>
            <person name="Sattley W.M."/>
        </authorList>
    </citation>
    <scope>NUCLEOTIDE SEQUENCE [LARGE SCALE GENOMIC DNA]</scope>
    <source>
        <strain evidence="2">HH</strain>
    </source>
</reference>
<sequence length="60" mass="6821">MVCFLPLTGNLFIHLVQNKKQQEHILASDGTGKYKETSPQTQKGGFFSVIKMLSRRKNEP</sequence>
<dbReference type="KEGG" id="hcv:FTV88_2471"/>
<evidence type="ECO:0000313" key="2">
    <source>
        <dbReference type="Proteomes" id="UP000366051"/>
    </source>
</evidence>
<dbReference type="Proteomes" id="UP000366051">
    <property type="component" value="Chromosome"/>
</dbReference>
<dbReference type="EMBL" id="CP045875">
    <property type="protein sequence ID" value="QGG48564.1"/>
    <property type="molecule type" value="Genomic_DNA"/>
</dbReference>